<dbReference type="Proteomes" id="UP000397656">
    <property type="component" value="Chromosome 2"/>
</dbReference>
<name>A0A643FVH6_9BURK</name>
<accession>A0A643FVH6</accession>
<dbReference type="RefSeq" id="WP_150987025.1">
    <property type="nucleotide sequence ID" value="NZ_CP062804.1"/>
</dbReference>
<evidence type="ECO:0000313" key="2">
    <source>
        <dbReference type="Proteomes" id="UP000397656"/>
    </source>
</evidence>
<dbReference type="SUPFAM" id="SSF51182">
    <property type="entry name" value="RmlC-like cupins"/>
    <property type="match status" value="1"/>
</dbReference>
<evidence type="ECO:0000313" key="1">
    <source>
        <dbReference type="EMBL" id="QOT80637.1"/>
    </source>
</evidence>
<reference evidence="1 2" key="1">
    <citation type="submission" date="2020-10" db="EMBL/GenBank/DDBJ databases">
        <title>Complete genome sequence of Cupriavidus basilensis CCUG 49340T.</title>
        <authorList>
            <person name="Salva-Serra F."/>
            <person name="Donoso R.A."/>
            <person name="Cho K.H."/>
            <person name="Yoo J.A."/>
            <person name="Lee K."/>
            <person name="Yoon S.-H."/>
            <person name="Perez-Pantoja D."/>
            <person name="Moore E.R.B."/>
        </authorList>
    </citation>
    <scope>NUCLEOTIDE SEQUENCE [LARGE SCALE GENOMIC DNA]</scope>
    <source>
        <strain evidence="2">CCUG 49340</strain>
    </source>
</reference>
<dbReference type="InterPro" id="IPR014710">
    <property type="entry name" value="RmlC-like_jellyroll"/>
</dbReference>
<dbReference type="EMBL" id="CP062804">
    <property type="protein sequence ID" value="QOT80637.1"/>
    <property type="molecule type" value="Genomic_DNA"/>
</dbReference>
<proteinExistence type="predicted"/>
<protein>
    <submittedName>
        <fullName evidence="1">Cupin</fullName>
    </submittedName>
</protein>
<dbReference type="Gene3D" id="2.60.120.10">
    <property type="entry name" value="Jelly Rolls"/>
    <property type="match status" value="1"/>
</dbReference>
<dbReference type="AlphaFoldDB" id="A0A643FVH6"/>
<sequence length="88" mass="9761">MDPEAFAGLLAREGFREVVTVTREANGSLGVHAHPFEARALILEGMLYLATEGEEQAFRAGDEFHLRANEAHSERYGPQGVKYMVGRK</sequence>
<dbReference type="InterPro" id="IPR011051">
    <property type="entry name" value="RmlC_Cupin_sf"/>
</dbReference>
<gene>
    <name evidence="1" type="ORF">F7R26_024725</name>
</gene>
<organism evidence="1 2">
    <name type="scientific">Cupriavidus basilensis</name>
    <dbReference type="NCBI Taxonomy" id="68895"/>
    <lineage>
        <taxon>Bacteria</taxon>
        <taxon>Pseudomonadati</taxon>
        <taxon>Pseudomonadota</taxon>
        <taxon>Betaproteobacteria</taxon>
        <taxon>Burkholderiales</taxon>
        <taxon>Burkholderiaceae</taxon>
        <taxon>Cupriavidus</taxon>
    </lineage>
</organism>
<dbReference type="GeneID" id="98404146"/>